<evidence type="ECO:0000313" key="8">
    <source>
        <dbReference type="EMBL" id="GAA2726966.1"/>
    </source>
</evidence>
<keyword evidence="6" id="KW-0963">Cytoplasm</keyword>
<dbReference type="PANTHER" id="PTHR21060">
    <property type="entry name" value="ACETATE KINASE"/>
    <property type="match status" value="1"/>
</dbReference>
<comment type="caution">
    <text evidence="8">The sequence shown here is derived from an EMBL/GenBank/DDBJ whole genome shotgun (WGS) entry which is preliminary data.</text>
</comment>
<dbReference type="PROSITE" id="PS01075">
    <property type="entry name" value="ACETATE_KINASE_1"/>
    <property type="match status" value="1"/>
</dbReference>
<reference evidence="9" key="1">
    <citation type="journal article" date="2019" name="Int. J. Syst. Evol. Microbiol.">
        <title>The Global Catalogue of Microorganisms (GCM) 10K type strain sequencing project: providing services to taxonomists for standard genome sequencing and annotation.</title>
        <authorList>
            <consortium name="The Broad Institute Genomics Platform"/>
            <consortium name="The Broad Institute Genome Sequencing Center for Infectious Disease"/>
            <person name="Wu L."/>
            <person name="Ma J."/>
        </authorList>
    </citation>
    <scope>NUCLEOTIDE SEQUENCE [LARGE SCALE GENOMIC DNA]</scope>
    <source>
        <strain evidence="9">JCM 8201</strain>
    </source>
</reference>
<keyword evidence="5 6" id="KW-0067">ATP-binding</keyword>
<keyword evidence="6" id="KW-0460">Magnesium</keyword>
<dbReference type="SUPFAM" id="SSF53067">
    <property type="entry name" value="Actin-like ATPase domain"/>
    <property type="match status" value="2"/>
</dbReference>
<evidence type="ECO:0000256" key="2">
    <source>
        <dbReference type="ARBA" id="ARBA00022679"/>
    </source>
</evidence>
<evidence type="ECO:0000256" key="7">
    <source>
        <dbReference type="RuleBase" id="RU003835"/>
    </source>
</evidence>
<dbReference type="EC" id="2.7.2.1" evidence="6"/>
<organism evidence="8 9">
    <name type="scientific">Actinocorallia aurantiaca</name>
    <dbReference type="NCBI Taxonomy" id="46204"/>
    <lineage>
        <taxon>Bacteria</taxon>
        <taxon>Bacillati</taxon>
        <taxon>Actinomycetota</taxon>
        <taxon>Actinomycetes</taxon>
        <taxon>Streptosporangiales</taxon>
        <taxon>Thermomonosporaceae</taxon>
        <taxon>Actinocorallia</taxon>
    </lineage>
</organism>
<dbReference type="PRINTS" id="PR00471">
    <property type="entry name" value="ACETATEKNASE"/>
</dbReference>
<comment type="cofactor">
    <cofactor evidence="6">
        <name>Mg(2+)</name>
        <dbReference type="ChEBI" id="CHEBI:18420"/>
    </cofactor>
    <cofactor evidence="6">
        <name>Mn(2+)</name>
        <dbReference type="ChEBI" id="CHEBI:29035"/>
    </cofactor>
    <text evidence="6">Mg(2+). Can also accept Mn(2+).</text>
</comment>
<dbReference type="Proteomes" id="UP001501842">
    <property type="component" value="Unassembled WGS sequence"/>
</dbReference>
<feature type="binding site" evidence="6">
    <location>
        <position position="65"/>
    </location>
    <ligand>
        <name>substrate</name>
    </ligand>
</feature>
<feature type="binding site" evidence="6">
    <location>
        <begin position="255"/>
        <end position="257"/>
    </location>
    <ligand>
        <name>ATP</name>
        <dbReference type="ChEBI" id="CHEBI:30616"/>
    </ligand>
</feature>
<keyword evidence="3 6" id="KW-0547">Nucleotide-binding</keyword>
<accession>A0ABP6GNE9</accession>
<comment type="subunit">
    <text evidence="6">Homodimer.</text>
</comment>
<sequence>MRYVLVLNCGSSSIKYRLVEVPSLETAAGGIVERVSDHAEGMRKVLAELEAAGPDLERVAVVGHRVVHGGTRYADPVVIDDAVERRIEELSPMAPLHNPVNLIGVRAAREVFPSVPHVAVFDTAFHQTMPPEAYTYAIPREWTAGGVRRYGFHGTSHAYVSRRAAEFLDRPYPEVNSIVLHLGNGASASAVEGGRCVDTSMGLTPLEGLVMGTRSGDVDPALAAFLARTRGLSVEEVDHALNHESGLLALCGHNDLREIWPLVDAGDPAAALAMEVYTRRARKYVGAYYAVLGRLDVLVFTAGVGENDPRTRAMILTGLENLGIVLDPEANTSPSRAPRVISAAGSPVTVLVVPTDEEREIAGQALAVTGLG</sequence>
<proteinExistence type="inferred from homology"/>
<dbReference type="CDD" id="cd24010">
    <property type="entry name" value="ASKHA_NBD_AcK_PK"/>
    <property type="match status" value="1"/>
</dbReference>
<keyword evidence="6" id="KW-0479">Metal-binding</keyword>
<feature type="binding site" evidence="6">
    <location>
        <begin position="181"/>
        <end position="185"/>
    </location>
    <ligand>
        <name>ATP</name>
        <dbReference type="ChEBI" id="CHEBI:30616"/>
    </ligand>
</feature>
<feature type="binding site" evidence="6">
    <location>
        <position position="15"/>
    </location>
    <ligand>
        <name>ATP</name>
        <dbReference type="ChEBI" id="CHEBI:30616"/>
    </ligand>
</feature>
<dbReference type="Gene3D" id="3.30.420.40">
    <property type="match status" value="2"/>
</dbReference>
<evidence type="ECO:0000256" key="1">
    <source>
        <dbReference type="ARBA" id="ARBA00008748"/>
    </source>
</evidence>
<dbReference type="InterPro" id="IPR043129">
    <property type="entry name" value="ATPase_NBD"/>
</dbReference>
<evidence type="ECO:0000256" key="6">
    <source>
        <dbReference type="HAMAP-Rule" id="MF_00020"/>
    </source>
</evidence>
<feature type="binding site" evidence="6">
    <location>
        <position position="8"/>
    </location>
    <ligand>
        <name>Mg(2+)</name>
        <dbReference type="ChEBI" id="CHEBI:18420"/>
    </ligand>
</feature>
<name>A0ABP6GNE9_9ACTN</name>
<dbReference type="GO" id="GO:0016301">
    <property type="term" value="F:kinase activity"/>
    <property type="evidence" value="ECO:0007669"/>
    <property type="project" value="UniProtKB-KW"/>
</dbReference>
<feature type="active site" description="Proton donor/acceptor" evidence="6">
    <location>
        <position position="122"/>
    </location>
</feature>
<evidence type="ECO:0000256" key="4">
    <source>
        <dbReference type="ARBA" id="ARBA00022777"/>
    </source>
</evidence>
<dbReference type="PANTHER" id="PTHR21060:SF15">
    <property type="entry name" value="ACETATE KINASE-RELATED"/>
    <property type="match status" value="1"/>
</dbReference>
<dbReference type="EMBL" id="BAAATZ010000012">
    <property type="protein sequence ID" value="GAA2726966.1"/>
    <property type="molecule type" value="Genomic_DNA"/>
</dbReference>
<feature type="binding site" evidence="6">
    <location>
        <position position="357"/>
    </location>
    <ligand>
        <name>Mg(2+)</name>
        <dbReference type="ChEBI" id="CHEBI:18420"/>
    </ligand>
</feature>
<keyword evidence="4 6" id="KW-0418">Kinase</keyword>
<keyword evidence="2 6" id="KW-0808">Transferase</keyword>
<evidence type="ECO:0000256" key="5">
    <source>
        <dbReference type="ARBA" id="ARBA00022840"/>
    </source>
</evidence>
<dbReference type="NCBIfam" id="TIGR00016">
    <property type="entry name" value="ackA"/>
    <property type="match status" value="1"/>
</dbReference>
<protein>
    <recommendedName>
        <fullName evidence="6">Acetate kinase</fullName>
        <ecNumber evidence="6">2.7.2.1</ecNumber>
    </recommendedName>
    <alternativeName>
        <fullName evidence="6">Acetokinase</fullName>
    </alternativeName>
</protein>
<gene>
    <name evidence="6" type="primary">ackA</name>
    <name evidence="8" type="ORF">GCM10010439_31420</name>
</gene>
<feature type="binding site" evidence="6">
    <location>
        <begin position="303"/>
        <end position="307"/>
    </location>
    <ligand>
        <name>ATP</name>
        <dbReference type="ChEBI" id="CHEBI:30616"/>
    </ligand>
</feature>
<dbReference type="InterPro" id="IPR000890">
    <property type="entry name" value="Aliphatic_acid_kin_short-chain"/>
</dbReference>
<comment type="pathway">
    <text evidence="6">Metabolic intermediate biosynthesis; acetyl-CoA biosynthesis; acetyl-CoA from acetate: step 1/2.</text>
</comment>
<dbReference type="Pfam" id="PF00871">
    <property type="entry name" value="Acetate_kinase"/>
    <property type="match status" value="1"/>
</dbReference>
<comment type="function">
    <text evidence="6">Catalyzes the formation of acetyl phosphate from acetate and ATP. Can also catalyze the reverse reaction.</text>
</comment>
<dbReference type="HAMAP" id="MF_00020">
    <property type="entry name" value="Acetate_kinase"/>
    <property type="match status" value="1"/>
</dbReference>
<dbReference type="InterPro" id="IPR004372">
    <property type="entry name" value="Ac/propionate_kinase"/>
</dbReference>
<comment type="catalytic activity">
    <reaction evidence="6">
        <text>acetate + ATP = acetyl phosphate + ADP</text>
        <dbReference type="Rhea" id="RHEA:11352"/>
        <dbReference type="ChEBI" id="CHEBI:22191"/>
        <dbReference type="ChEBI" id="CHEBI:30089"/>
        <dbReference type="ChEBI" id="CHEBI:30616"/>
        <dbReference type="ChEBI" id="CHEBI:456216"/>
        <dbReference type="EC" id="2.7.2.1"/>
    </reaction>
</comment>
<feature type="site" description="Transition state stabilizer" evidence="6">
    <location>
        <position position="214"/>
    </location>
</feature>
<comment type="similarity">
    <text evidence="1 6 7">Belongs to the acetokinase family.</text>
</comment>
<keyword evidence="9" id="KW-1185">Reference proteome</keyword>
<evidence type="ECO:0000256" key="3">
    <source>
        <dbReference type="ARBA" id="ARBA00022741"/>
    </source>
</evidence>
<feature type="site" description="Transition state stabilizer" evidence="6">
    <location>
        <position position="153"/>
    </location>
</feature>
<comment type="subcellular location">
    <subcellularLocation>
        <location evidence="6">Cytoplasm</location>
    </subcellularLocation>
</comment>
<dbReference type="InterPro" id="IPR023865">
    <property type="entry name" value="Aliphatic_acid_kinase_CS"/>
</dbReference>
<evidence type="ECO:0000313" key="9">
    <source>
        <dbReference type="Proteomes" id="UP001501842"/>
    </source>
</evidence>
<dbReference type="PIRSF" id="PIRSF000722">
    <property type="entry name" value="Acetate_prop_kin"/>
    <property type="match status" value="1"/>
</dbReference>